<organism evidence="2 3">
    <name type="scientific">Rhizobium lemnae</name>
    <dbReference type="NCBI Taxonomy" id="1214924"/>
    <lineage>
        <taxon>Bacteria</taxon>
        <taxon>Pseudomonadati</taxon>
        <taxon>Pseudomonadota</taxon>
        <taxon>Alphaproteobacteria</taxon>
        <taxon>Hyphomicrobiales</taxon>
        <taxon>Rhizobiaceae</taxon>
        <taxon>Rhizobium/Agrobacterium group</taxon>
        <taxon>Rhizobium</taxon>
    </lineage>
</organism>
<accession>A0ABV8EEQ7</accession>
<reference evidence="3" key="1">
    <citation type="journal article" date="2019" name="Int. J. Syst. Evol. Microbiol.">
        <title>The Global Catalogue of Microorganisms (GCM) 10K type strain sequencing project: providing services to taxonomists for standard genome sequencing and annotation.</title>
        <authorList>
            <consortium name="The Broad Institute Genomics Platform"/>
            <consortium name="The Broad Institute Genome Sequencing Center for Infectious Disease"/>
            <person name="Wu L."/>
            <person name="Ma J."/>
        </authorList>
    </citation>
    <scope>NUCLEOTIDE SEQUENCE [LARGE SCALE GENOMIC DNA]</scope>
    <source>
        <strain evidence="3">TBRC 5781</strain>
    </source>
</reference>
<dbReference type="InterPro" id="IPR005074">
    <property type="entry name" value="Peptidase_C39"/>
</dbReference>
<gene>
    <name evidence="2" type="ORF">ACFOVS_23685</name>
</gene>
<proteinExistence type="predicted"/>
<dbReference type="Gene3D" id="3.90.70.10">
    <property type="entry name" value="Cysteine proteinases"/>
    <property type="match status" value="1"/>
</dbReference>
<protein>
    <submittedName>
        <fullName evidence="2">Cysteine peptidase family C39 domain-containing protein</fullName>
    </submittedName>
</protein>
<evidence type="ECO:0000313" key="2">
    <source>
        <dbReference type="EMBL" id="MFC3971067.1"/>
    </source>
</evidence>
<dbReference type="Pfam" id="PF03412">
    <property type="entry name" value="Peptidase_C39"/>
    <property type="match status" value="1"/>
</dbReference>
<comment type="caution">
    <text evidence="2">The sequence shown here is derived from an EMBL/GenBank/DDBJ whole genome shotgun (WGS) entry which is preliminary data.</text>
</comment>
<dbReference type="EMBL" id="JBHSBD010000164">
    <property type="protein sequence ID" value="MFC3971067.1"/>
    <property type="molecule type" value="Genomic_DNA"/>
</dbReference>
<feature type="domain" description="Peptidase C39" evidence="1">
    <location>
        <begin position="3"/>
        <end position="55"/>
    </location>
</feature>
<evidence type="ECO:0000259" key="1">
    <source>
        <dbReference type="Pfam" id="PF03412"/>
    </source>
</evidence>
<evidence type="ECO:0000313" key="3">
    <source>
        <dbReference type="Proteomes" id="UP001595697"/>
    </source>
</evidence>
<dbReference type="Proteomes" id="UP001595697">
    <property type="component" value="Unassembled WGS sequence"/>
</dbReference>
<dbReference type="RefSeq" id="WP_377307417.1">
    <property type="nucleotide sequence ID" value="NZ_JBHSBD010000164.1"/>
</dbReference>
<keyword evidence="3" id="KW-1185">Reference proteome</keyword>
<sequence length="76" mass="8456">MRVLFQSERSECGLVCLAMVASANGFDIDLSTLRSRFSISLKGSTLSDLIEIAAQRACRKHIRSSRLSPKHPHFHA</sequence>
<name>A0ABV8EEQ7_9HYPH</name>
<feature type="non-terminal residue" evidence="2">
    <location>
        <position position="76"/>
    </location>
</feature>